<accession>E8QZP6</accession>
<dbReference type="InterPro" id="IPR000572">
    <property type="entry name" value="OxRdtase_Mopterin-bd_dom"/>
</dbReference>
<dbReference type="InterPro" id="IPR036374">
    <property type="entry name" value="OxRdtase_Mopterin-bd_sf"/>
</dbReference>
<dbReference type="Proteomes" id="UP000008631">
    <property type="component" value="Chromosome"/>
</dbReference>
<dbReference type="AlphaFoldDB" id="E8QZP6"/>
<dbReference type="STRING" id="575540.Isop_1598"/>
<dbReference type="RefSeq" id="WP_013564470.1">
    <property type="nucleotide sequence ID" value="NC_014962.1"/>
</dbReference>
<reference evidence="2 3" key="2">
    <citation type="journal article" date="2011" name="Stand. Genomic Sci.">
        <title>Complete genome sequence of Isosphaera pallida type strain (IS1B).</title>
        <authorList>
            <consortium name="US DOE Joint Genome Institute (JGI-PGF)"/>
            <person name="Goker M."/>
            <person name="Cleland D."/>
            <person name="Saunders E."/>
            <person name="Lapidus A."/>
            <person name="Nolan M."/>
            <person name="Lucas S."/>
            <person name="Hammon N."/>
            <person name="Deshpande S."/>
            <person name="Cheng J.F."/>
            <person name="Tapia R."/>
            <person name="Han C."/>
            <person name="Goodwin L."/>
            <person name="Pitluck S."/>
            <person name="Liolios K."/>
            <person name="Pagani I."/>
            <person name="Ivanova N."/>
            <person name="Mavromatis K."/>
            <person name="Pati A."/>
            <person name="Chen A."/>
            <person name="Palaniappan K."/>
            <person name="Land M."/>
            <person name="Hauser L."/>
            <person name="Chang Y.J."/>
            <person name="Jeffries C.D."/>
            <person name="Detter J.C."/>
            <person name="Beck B."/>
            <person name="Woyke T."/>
            <person name="Bristow J."/>
            <person name="Eisen J.A."/>
            <person name="Markowitz V."/>
            <person name="Hugenholtz P."/>
            <person name="Kyrpides N.C."/>
            <person name="Klenk H.P."/>
        </authorList>
    </citation>
    <scope>NUCLEOTIDE SEQUENCE [LARGE SCALE GENOMIC DNA]</scope>
    <source>
        <strain evidence="3">ATCC 43644 / DSM 9630 / IS1B</strain>
    </source>
</reference>
<protein>
    <recommendedName>
        <fullName evidence="1">Oxidoreductase molybdopterin-binding domain-containing protein</fullName>
    </recommendedName>
</protein>
<dbReference type="SUPFAM" id="SSF56524">
    <property type="entry name" value="Oxidoreductase molybdopterin-binding domain"/>
    <property type="match status" value="1"/>
</dbReference>
<gene>
    <name evidence="2" type="ordered locus">Isop_1598</name>
</gene>
<dbReference type="EMBL" id="CP002353">
    <property type="protein sequence ID" value="ADV62182.1"/>
    <property type="molecule type" value="Genomic_DNA"/>
</dbReference>
<proteinExistence type="predicted"/>
<dbReference type="OrthoDB" id="482420at2"/>
<feature type="domain" description="Oxidoreductase molybdopterin-binding" evidence="1">
    <location>
        <begin position="91"/>
        <end position="186"/>
    </location>
</feature>
<dbReference type="KEGG" id="ipa:Isop_1598"/>
<dbReference type="InParanoid" id="E8QZP6"/>
<name>E8QZP6_ISOPI</name>
<dbReference type="Pfam" id="PF00174">
    <property type="entry name" value="Oxidored_molyb"/>
    <property type="match status" value="1"/>
</dbReference>
<reference key="1">
    <citation type="submission" date="2010-11" db="EMBL/GenBank/DDBJ databases">
        <title>The complete sequence of chromosome of Isophaera pallida ATCC 43644.</title>
        <authorList>
            <consortium name="US DOE Joint Genome Institute (JGI-PGF)"/>
            <person name="Lucas S."/>
            <person name="Copeland A."/>
            <person name="Lapidus A."/>
            <person name="Bruce D."/>
            <person name="Goodwin L."/>
            <person name="Pitluck S."/>
            <person name="Kyrpides N."/>
            <person name="Mavromatis K."/>
            <person name="Pagani I."/>
            <person name="Ivanova N."/>
            <person name="Saunders E."/>
            <person name="Brettin T."/>
            <person name="Detter J.C."/>
            <person name="Han C."/>
            <person name="Tapia R."/>
            <person name="Land M."/>
            <person name="Hauser L."/>
            <person name="Markowitz V."/>
            <person name="Cheng J.-F."/>
            <person name="Hugenholtz P."/>
            <person name="Woyke T."/>
            <person name="Wu D."/>
            <person name="Eisen J.A."/>
        </authorList>
    </citation>
    <scope>NUCLEOTIDE SEQUENCE</scope>
    <source>
        <strain>ATCC 43644</strain>
    </source>
</reference>
<keyword evidence="3" id="KW-1185">Reference proteome</keyword>
<dbReference type="HOGENOM" id="CLU_118511_0_0_0"/>
<dbReference type="eggNOG" id="COG2041">
    <property type="taxonomic scope" value="Bacteria"/>
</dbReference>
<sequence>MKIPSRHDLLRQVLLTVSGIVAVTLALAAGKAEGVVWAAAPQAKEEPPATTTIRLQVRGEVATPLDLDAQAWAKLPRHSVEAIDRDGTSGRYEGVALGELLKRAGVPHGETLKGSAMSLCVVVEASDAYRAVFALPELDELFTDRIILVADRKDGEPLVAPAGPLRIVVPGEKRQARWVREVIAIHVVKVEIPE</sequence>
<evidence type="ECO:0000259" key="1">
    <source>
        <dbReference type="Pfam" id="PF00174"/>
    </source>
</evidence>
<evidence type="ECO:0000313" key="3">
    <source>
        <dbReference type="Proteomes" id="UP000008631"/>
    </source>
</evidence>
<dbReference type="Gene3D" id="3.90.420.10">
    <property type="entry name" value="Oxidoreductase, molybdopterin-binding domain"/>
    <property type="match status" value="1"/>
</dbReference>
<evidence type="ECO:0000313" key="2">
    <source>
        <dbReference type="EMBL" id="ADV62182.1"/>
    </source>
</evidence>
<organism evidence="2 3">
    <name type="scientific">Isosphaera pallida (strain ATCC 43644 / DSM 9630 / IS1B)</name>
    <dbReference type="NCBI Taxonomy" id="575540"/>
    <lineage>
        <taxon>Bacteria</taxon>
        <taxon>Pseudomonadati</taxon>
        <taxon>Planctomycetota</taxon>
        <taxon>Planctomycetia</taxon>
        <taxon>Isosphaerales</taxon>
        <taxon>Isosphaeraceae</taxon>
        <taxon>Isosphaera</taxon>
    </lineage>
</organism>